<name>A0A955RI05_9BACT</name>
<dbReference type="Gene3D" id="2.60.120.1140">
    <property type="entry name" value="Protein of unknown function DUF192"/>
    <property type="match status" value="1"/>
</dbReference>
<reference evidence="2" key="2">
    <citation type="journal article" date="2021" name="Microbiome">
        <title>Successional dynamics and alternative stable states in a saline activated sludge microbial community over 9 years.</title>
        <authorList>
            <person name="Wang Y."/>
            <person name="Ye J."/>
            <person name="Ju F."/>
            <person name="Liu L."/>
            <person name="Boyd J.A."/>
            <person name="Deng Y."/>
            <person name="Parks D.H."/>
            <person name="Jiang X."/>
            <person name="Yin X."/>
            <person name="Woodcroft B.J."/>
            <person name="Tyson G.W."/>
            <person name="Hugenholtz P."/>
            <person name="Polz M.F."/>
            <person name="Zhang T."/>
        </authorList>
    </citation>
    <scope>NUCLEOTIDE SEQUENCE</scope>
    <source>
        <strain evidence="2">HKST-UBA10</strain>
    </source>
</reference>
<dbReference type="InterPro" id="IPR003795">
    <property type="entry name" value="DUF192"/>
</dbReference>
<proteinExistence type="predicted"/>
<keyword evidence="1" id="KW-1133">Transmembrane helix</keyword>
<dbReference type="Pfam" id="PF02643">
    <property type="entry name" value="DUF192"/>
    <property type="match status" value="1"/>
</dbReference>
<accession>A0A955RI05</accession>
<dbReference type="PANTHER" id="PTHR37953">
    <property type="entry name" value="UPF0127 PROTEIN MJ1496"/>
    <property type="match status" value="1"/>
</dbReference>
<gene>
    <name evidence="2" type="ORF">KC660_02740</name>
</gene>
<feature type="transmembrane region" description="Helical" evidence="1">
    <location>
        <begin position="12"/>
        <end position="35"/>
    </location>
</feature>
<keyword evidence="1" id="KW-0812">Transmembrane</keyword>
<protein>
    <submittedName>
        <fullName evidence="2">DUF192 domain-containing protein</fullName>
    </submittedName>
</protein>
<dbReference type="Proteomes" id="UP000782843">
    <property type="component" value="Unassembled WGS sequence"/>
</dbReference>
<dbReference type="EMBL" id="JAGQLG010000103">
    <property type="protein sequence ID" value="MCA9382302.1"/>
    <property type="molecule type" value="Genomic_DNA"/>
</dbReference>
<comment type="caution">
    <text evidence="2">The sequence shown here is derived from an EMBL/GenBank/DDBJ whole genome shotgun (WGS) entry which is preliminary data.</text>
</comment>
<sequence>MNKLISNQKGKIRNTAIFIMFVFILLTAFIVLLNVDSCVILNNCSEEKVVYDTAKVYFETKSDRIPLTVELALDNEQRAKGLMDRPYLDPNWGMLFIMSSEAKQTFWMKNVLIPLDMIFLNKDKKVIDIKENVPICDPGETCPYYTSDEKALYVVEVNSGWSKSKKISLGDTMVLTAD</sequence>
<dbReference type="PANTHER" id="PTHR37953:SF1">
    <property type="entry name" value="UPF0127 PROTEIN MJ1496"/>
    <property type="match status" value="1"/>
</dbReference>
<dbReference type="InterPro" id="IPR038695">
    <property type="entry name" value="Saro_0823-like_sf"/>
</dbReference>
<dbReference type="AlphaFoldDB" id="A0A955RI05"/>
<evidence type="ECO:0000256" key="1">
    <source>
        <dbReference type="SAM" id="Phobius"/>
    </source>
</evidence>
<evidence type="ECO:0000313" key="2">
    <source>
        <dbReference type="EMBL" id="MCA9382302.1"/>
    </source>
</evidence>
<reference evidence="2" key="1">
    <citation type="submission" date="2020-04" db="EMBL/GenBank/DDBJ databases">
        <authorList>
            <person name="Zhang T."/>
        </authorList>
    </citation>
    <scope>NUCLEOTIDE SEQUENCE</scope>
    <source>
        <strain evidence="2">HKST-UBA10</strain>
    </source>
</reference>
<organism evidence="2 3">
    <name type="scientific">Candidatus Dojkabacteria bacterium</name>
    <dbReference type="NCBI Taxonomy" id="2099670"/>
    <lineage>
        <taxon>Bacteria</taxon>
        <taxon>Candidatus Dojkabacteria</taxon>
    </lineage>
</organism>
<evidence type="ECO:0000313" key="3">
    <source>
        <dbReference type="Proteomes" id="UP000782843"/>
    </source>
</evidence>
<keyword evidence="1" id="KW-0472">Membrane</keyword>